<keyword evidence="4" id="KW-0378">Hydrolase</keyword>
<evidence type="ECO:0000256" key="5">
    <source>
        <dbReference type="ARBA" id="ARBA00037900"/>
    </source>
</evidence>
<dbReference type="InterPro" id="IPR052347">
    <property type="entry name" value="Isochorismatase_Nicotinamidase"/>
</dbReference>
<name>A0A2R3P7D0_MESFO</name>
<evidence type="ECO:0000256" key="3">
    <source>
        <dbReference type="ARBA" id="ARBA00022723"/>
    </source>
</evidence>
<comment type="pathway">
    <text evidence="5">Cofactor biosynthesis; nicotinate biosynthesis; nicotinate from nicotinamide: step 1/1.</text>
</comment>
<sequence length="163" mass="18692">MNKALIIVDYQFDFVDPSGKLYVPTAETKKNYIEELIKEFYDNKDLIIATKDVHPIDHYSFKEWGPHCVVNTNGTNLYFDASKINKIVEKGKNKETESYSAFFDEKGNSNFLDEYLRENDIQELTIVGVALEVCVKATFEHAIELGYKTNLDLKGCAGFQDKK</sequence>
<dbReference type="InterPro" id="IPR036380">
    <property type="entry name" value="Isochorismatase-like_sf"/>
</dbReference>
<comment type="similarity">
    <text evidence="1">Belongs to the isochorismatase family.</text>
</comment>
<dbReference type="Proteomes" id="UP000239216">
    <property type="component" value="Chromosome"/>
</dbReference>
<dbReference type="SUPFAM" id="SSF52499">
    <property type="entry name" value="Isochorismatase-like hydrolases"/>
    <property type="match status" value="1"/>
</dbReference>
<evidence type="ECO:0000256" key="4">
    <source>
        <dbReference type="ARBA" id="ARBA00022801"/>
    </source>
</evidence>
<dbReference type="AlphaFoldDB" id="A0A2R3P7D0"/>
<reference evidence="9 10" key="1">
    <citation type="submission" date="2017-07" db="EMBL/GenBank/DDBJ databases">
        <title>Comparative genomic analysis of Mesoplasma florum.</title>
        <authorList>
            <person name="Baby V."/>
            <person name="Lachance J.-C."/>
            <person name="Gagnon J."/>
            <person name="Lucier J.-F."/>
            <person name="Matteau D."/>
            <person name="Knight T.F."/>
            <person name="Rodrigue S."/>
        </authorList>
    </citation>
    <scope>NUCLEOTIDE SEQUENCE [LARGE SCALE GENOMIC DNA]</scope>
    <source>
        <strain evidence="9 10">CnuA-2</strain>
    </source>
</reference>
<evidence type="ECO:0000256" key="7">
    <source>
        <dbReference type="ARBA" id="ARBA00043224"/>
    </source>
</evidence>
<feature type="domain" description="Isochorismatase-like" evidence="8">
    <location>
        <begin position="4"/>
        <end position="160"/>
    </location>
</feature>
<dbReference type="GO" id="GO:0008936">
    <property type="term" value="F:nicotinamidase activity"/>
    <property type="evidence" value="ECO:0007669"/>
    <property type="project" value="UniProtKB-EC"/>
</dbReference>
<evidence type="ECO:0000313" key="9">
    <source>
        <dbReference type="EMBL" id="AVN64398.1"/>
    </source>
</evidence>
<dbReference type="Gene3D" id="3.40.50.850">
    <property type="entry name" value="Isochorismatase-like"/>
    <property type="match status" value="1"/>
</dbReference>
<evidence type="ECO:0000313" key="10">
    <source>
        <dbReference type="Proteomes" id="UP000239216"/>
    </source>
</evidence>
<dbReference type="PANTHER" id="PTHR11080">
    <property type="entry name" value="PYRAZINAMIDASE/NICOTINAMIDASE"/>
    <property type="match status" value="1"/>
</dbReference>
<evidence type="ECO:0000256" key="2">
    <source>
        <dbReference type="ARBA" id="ARBA00022642"/>
    </source>
</evidence>
<keyword evidence="2" id="KW-0662">Pyridine nucleotide biosynthesis</keyword>
<dbReference type="EC" id="3.5.1.19" evidence="6"/>
<proteinExistence type="inferred from homology"/>
<dbReference type="GO" id="GO:0019363">
    <property type="term" value="P:pyridine nucleotide biosynthetic process"/>
    <property type="evidence" value="ECO:0007669"/>
    <property type="project" value="UniProtKB-KW"/>
</dbReference>
<gene>
    <name evidence="9" type="ORF">CG003_01810</name>
</gene>
<dbReference type="EMBL" id="CP022513">
    <property type="protein sequence ID" value="AVN64398.1"/>
    <property type="molecule type" value="Genomic_DNA"/>
</dbReference>
<dbReference type="Pfam" id="PF00857">
    <property type="entry name" value="Isochorismatase"/>
    <property type="match status" value="1"/>
</dbReference>
<evidence type="ECO:0000256" key="6">
    <source>
        <dbReference type="ARBA" id="ARBA00039017"/>
    </source>
</evidence>
<evidence type="ECO:0000259" key="8">
    <source>
        <dbReference type="Pfam" id="PF00857"/>
    </source>
</evidence>
<dbReference type="PANTHER" id="PTHR11080:SF2">
    <property type="entry name" value="LD05707P"/>
    <property type="match status" value="1"/>
</dbReference>
<protein>
    <recommendedName>
        <fullName evidence="6">nicotinamidase</fullName>
        <ecNumber evidence="6">3.5.1.19</ecNumber>
    </recommendedName>
    <alternativeName>
        <fullName evidence="7">Nicotinamide deamidase</fullName>
    </alternativeName>
</protein>
<accession>A0A2R3P7D0</accession>
<keyword evidence="3" id="KW-0479">Metal-binding</keyword>
<organism evidence="9 10">
    <name type="scientific">Mesoplasma florum</name>
    <name type="common">Acholeplasma florum</name>
    <dbReference type="NCBI Taxonomy" id="2151"/>
    <lineage>
        <taxon>Bacteria</taxon>
        <taxon>Bacillati</taxon>
        <taxon>Mycoplasmatota</taxon>
        <taxon>Mollicutes</taxon>
        <taxon>Entomoplasmatales</taxon>
        <taxon>Entomoplasmataceae</taxon>
        <taxon>Mesoplasma</taxon>
    </lineage>
</organism>
<dbReference type="InterPro" id="IPR000868">
    <property type="entry name" value="Isochorismatase-like_dom"/>
</dbReference>
<dbReference type="GO" id="GO:0046872">
    <property type="term" value="F:metal ion binding"/>
    <property type="evidence" value="ECO:0007669"/>
    <property type="project" value="UniProtKB-KW"/>
</dbReference>
<dbReference type="RefSeq" id="WP_029512201.1">
    <property type="nucleotide sequence ID" value="NZ_CP022513.1"/>
</dbReference>
<evidence type="ECO:0000256" key="1">
    <source>
        <dbReference type="ARBA" id="ARBA00006336"/>
    </source>
</evidence>